<dbReference type="PROSITE" id="PS50893">
    <property type="entry name" value="ABC_TRANSPORTER_2"/>
    <property type="match status" value="1"/>
</dbReference>
<evidence type="ECO:0000256" key="2">
    <source>
        <dbReference type="ARBA" id="ARBA00022448"/>
    </source>
</evidence>
<dbReference type="PROSITE" id="PS00211">
    <property type="entry name" value="ABC_TRANSPORTER_1"/>
    <property type="match status" value="1"/>
</dbReference>
<dbReference type="OrthoDB" id="5179231at2"/>
<organism evidence="7 8">
    <name type="scientific">Frankia torreyi</name>
    <dbReference type="NCBI Taxonomy" id="1856"/>
    <lineage>
        <taxon>Bacteria</taxon>
        <taxon>Bacillati</taxon>
        <taxon>Actinomycetota</taxon>
        <taxon>Actinomycetes</taxon>
        <taxon>Frankiales</taxon>
        <taxon>Frankiaceae</taxon>
        <taxon>Frankia</taxon>
    </lineage>
</organism>
<evidence type="ECO:0000259" key="6">
    <source>
        <dbReference type="PROSITE" id="PS50893"/>
    </source>
</evidence>
<comment type="similarity">
    <text evidence="1">Belongs to the ABC transporter superfamily.</text>
</comment>
<keyword evidence="8" id="KW-1185">Reference proteome</keyword>
<reference evidence="7 8" key="2">
    <citation type="journal article" date="2016" name="Genome Announc.">
        <title>Permanent Draft Genome Sequences for Two Variants of Frankia sp. Strain CpI1, the First Frankia Strain Isolated from Root Nodules of Comptonia peregrina.</title>
        <authorList>
            <person name="Oshone R."/>
            <person name="Hurst S.G.IV."/>
            <person name="Abebe-Akele F."/>
            <person name="Simpson S."/>
            <person name="Morris K."/>
            <person name="Thomas W.K."/>
            <person name="Tisa L.S."/>
        </authorList>
    </citation>
    <scope>NUCLEOTIDE SEQUENCE [LARGE SCALE GENOMIC DNA]</scope>
    <source>
        <strain evidence="8">CpI1-S</strain>
    </source>
</reference>
<keyword evidence="4 7" id="KW-0067">ATP-binding</keyword>
<dbReference type="InterPro" id="IPR017871">
    <property type="entry name" value="ABC_transporter-like_CS"/>
</dbReference>
<dbReference type="GO" id="GO:0015658">
    <property type="term" value="F:branched-chain amino acid transmembrane transporter activity"/>
    <property type="evidence" value="ECO:0007669"/>
    <property type="project" value="TreeGrafter"/>
</dbReference>
<dbReference type="SMART" id="SM00382">
    <property type="entry name" value="AAA"/>
    <property type="match status" value="1"/>
</dbReference>
<dbReference type="PANTHER" id="PTHR43820">
    <property type="entry name" value="HIGH-AFFINITY BRANCHED-CHAIN AMINO ACID TRANSPORT ATP-BINDING PROTEIN LIVF"/>
    <property type="match status" value="1"/>
</dbReference>
<dbReference type="InterPro" id="IPR052156">
    <property type="entry name" value="BCAA_Transport_ATP-bd_LivF"/>
</dbReference>
<dbReference type="Proteomes" id="UP000032545">
    <property type="component" value="Unassembled WGS sequence"/>
</dbReference>
<evidence type="ECO:0000256" key="4">
    <source>
        <dbReference type="ARBA" id="ARBA00022840"/>
    </source>
</evidence>
<evidence type="ECO:0000313" key="7">
    <source>
        <dbReference type="EMBL" id="KJE25141.1"/>
    </source>
</evidence>
<keyword evidence="5" id="KW-0029">Amino-acid transport</keyword>
<accession>A0A0D8BLW3</accession>
<dbReference type="SUPFAM" id="SSF52540">
    <property type="entry name" value="P-loop containing nucleoside triphosphate hydrolases"/>
    <property type="match status" value="1"/>
</dbReference>
<dbReference type="GO" id="GO:0005524">
    <property type="term" value="F:ATP binding"/>
    <property type="evidence" value="ECO:0007669"/>
    <property type="project" value="UniProtKB-KW"/>
</dbReference>
<keyword evidence="2" id="KW-0813">Transport</keyword>
<evidence type="ECO:0000313" key="8">
    <source>
        <dbReference type="Proteomes" id="UP000032545"/>
    </source>
</evidence>
<feature type="domain" description="ABC transporter" evidence="6">
    <location>
        <begin position="4"/>
        <end position="225"/>
    </location>
</feature>
<gene>
    <name evidence="7" type="ORF">FF36_00274</name>
</gene>
<dbReference type="RefSeq" id="WP_044883097.1">
    <property type="nucleotide sequence ID" value="NZ_JYFN01000002.1"/>
</dbReference>
<dbReference type="PATRIC" id="fig|1502723.3.peg.308"/>
<dbReference type="AlphaFoldDB" id="A0A0D8BLW3"/>
<protein>
    <submittedName>
        <fullName evidence="7">Amino acid/amide ABC transporter ATP-binding protein 2, HAAT family</fullName>
    </submittedName>
</protein>
<name>A0A0D8BLW3_9ACTN</name>
<dbReference type="Pfam" id="PF00005">
    <property type="entry name" value="ABC_tran"/>
    <property type="match status" value="1"/>
</dbReference>
<keyword evidence="3" id="KW-0547">Nucleotide-binding</keyword>
<dbReference type="GO" id="GO:0015807">
    <property type="term" value="P:L-amino acid transport"/>
    <property type="evidence" value="ECO:0007669"/>
    <property type="project" value="TreeGrafter"/>
</dbReference>
<evidence type="ECO:0000256" key="1">
    <source>
        <dbReference type="ARBA" id="ARBA00005417"/>
    </source>
</evidence>
<reference evidence="8" key="1">
    <citation type="submission" date="2015-02" db="EMBL/GenBank/DDBJ databases">
        <title>Draft Genome of Frankia sp. CpI1-S.</title>
        <authorList>
            <person name="Oshone R.T."/>
            <person name="Ngom M."/>
            <person name="Ghodhbane-Gtari F."/>
            <person name="Gtari M."/>
            <person name="Morris K."/>
            <person name="Thomas K."/>
            <person name="Sen A."/>
            <person name="Tisa L.S."/>
        </authorList>
    </citation>
    <scope>NUCLEOTIDE SEQUENCE [LARGE SCALE GENOMIC DNA]</scope>
    <source>
        <strain evidence="8">CpI1-S</strain>
    </source>
</reference>
<dbReference type="EMBL" id="JYFN01000002">
    <property type="protein sequence ID" value="KJE25141.1"/>
    <property type="molecule type" value="Genomic_DNA"/>
</dbReference>
<dbReference type="InterPro" id="IPR003439">
    <property type="entry name" value="ABC_transporter-like_ATP-bd"/>
</dbReference>
<sequence length="225" mass="23436">MSVVGCRQLAVGYGAGPVVVGLDLEVARGEVVALLGPNGAGKTTTLMALAGALTPDEGIVTWQGEATTAPLHRRARQGLGVVLEERAVTPSLTVRQNLRIGGVDPLAALADFPELTEHLDRRAGLLSGGQQQLLTLARVLARRPVALLADELSLGLAPQVVARLLGAIRAAADDGLAVLLVEQHVRAALRVADRAVVLSRGRVRWSGPAAQARADPALVEQSYLT</sequence>
<dbReference type="Gene3D" id="3.40.50.300">
    <property type="entry name" value="P-loop containing nucleotide triphosphate hydrolases"/>
    <property type="match status" value="1"/>
</dbReference>
<evidence type="ECO:0000256" key="5">
    <source>
        <dbReference type="ARBA" id="ARBA00022970"/>
    </source>
</evidence>
<proteinExistence type="inferred from homology"/>
<dbReference type="InterPro" id="IPR003593">
    <property type="entry name" value="AAA+_ATPase"/>
</dbReference>
<comment type="caution">
    <text evidence="7">The sequence shown here is derived from an EMBL/GenBank/DDBJ whole genome shotgun (WGS) entry which is preliminary data.</text>
</comment>
<dbReference type="GO" id="GO:0016887">
    <property type="term" value="F:ATP hydrolysis activity"/>
    <property type="evidence" value="ECO:0007669"/>
    <property type="project" value="InterPro"/>
</dbReference>
<evidence type="ECO:0000256" key="3">
    <source>
        <dbReference type="ARBA" id="ARBA00022741"/>
    </source>
</evidence>
<dbReference type="InterPro" id="IPR027417">
    <property type="entry name" value="P-loop_NTPase"/>
</dbReference>
<dbReference type="PANTHER" id="PTHR43820:SF4">
    <property type="entry name" value="HIGH-AFFINITY BRANCHED-CHAIN AMINO ACID TRANSPORT ATP-BINDING PROTEIN LIVF"/>
    <property type="match status" value="1"/>
</dbReference>